<comment type="caution">
    <text evidence="15">The sequence shown here is derived from an EMBL/GenBank/DDBJ whole genome shotgun (WGS) entry which is preliminary data.</text>
</comment>
<evidence type="ECO:0000256" key="1">
    <source>
        <dbReference type="ARBA" id="ARBA00022478"/>
    </source>
</evidence>
<dbReference type="InterPro" id="IPR007645">
    <property type="entry name" value="RNA_pol_Rpb2_3"/>
</dbReference>
<evidence type="ECO:0000256" key="6">
    <source>
        <dbReference type="HAMAP-Rule" id="MF_01321"/>
    </source>
</evidence>
<sequence length="1154" mass="126464">MAASSTSKPTVVDGRLAADRVSFAKIHEPLAVPDLLGLQTSSYRWLIGAPEWRENAAPGEKSGLEEIFEEVSPIENTAQTMGLVLSNPHLEEEKASMAECKEKDLTYSAALYVTAEFQNYETGEIKSQTTFIGDFPLMTPQGTFIINGTERVVVSQLVRSPGVYFETAADKTSDKLIYSTKIIPSRGAWLEFEIDKRDSVGVRVDRKRKQSVTVFLKAIGMSEAEIREEFADYPVLIDTLEKDTVHTQEEALTDLYRKLRPGEPPTAEAGRSLLRNFYFNPKRYDLAKVGRYKVNTKLGLDTAATERQLTIADITATIRYLLALHAGEAQTVTAEGGASVPVENDDIDHFGNRRIRAVGELIQNQVRTGLSRLDRMVRERMTTQEAEAITPSSLINIRPIVAAIKEFFGTSQLSQFMDQNNPLAGLTHKRRLSALGPGGLSRDRASMEVRDVHPSHYGRMCPIETPEGPNIGLIGSLASYGRVNSFGFIETPYRKVVDGKVTDEIEYLNATDEDRYAIAQASAPLNQDGSFRDEEVLVRLPGGEPALIEAHEVGYMDISARQMVSVGTASIPFLEHDDANRALMGANMQRQAVPLLRPTAPLVGTGVEIRTAVDSGDVTVALAPGVVTEVSADAVHVEEDSGNHRVYRLAKFERSNPGNCTNQKVAVNEGDRLEKGSLIADGPATDGGELALGQNLLVAFMAWNGYNYEDAIILSQRVQSEDILTSIHIEEHEVDARDTKLGPEEITRDIPNVSEDTLANLDERGIIRIGAEVKAGDILVGKITPKGETELTSEERLLRAIFGEKAKEVRDTSMRVPHGEWGIVIGVSEFSAENHDELAADVRQSVRVLIAQRRKIVIGDKMAGRHGNKGVVSRILPVEDMPFLEDGTPVDVVLNPLGVPSRMNLGQVFELHLGWIAKQGWDATEARQNGEEWANRIPEDAVVGHPHRLVSTPVFDGVQHDELSGLLANTLPNRDGDRMVDGTGKARLFDGRTGEPFPERVSVGYMYMLKLHHLVDDKIHARSTGPYSMVTQQPLGGKAQFGGQRFGEMEVWALEAYGAAHTLQEMLTIKSDDTVGRVKVYEAIVKGDNVPEPGIPESFKVLVQEMRSLCLNVEALDAAGNPINLQDADDDAFRAPQSAGISTGLEGLTTGADF</sequence>
<feature type="domain" description="RNA polymerase Rpb2" evidence="11">
    <location>
        <begin position="159"/>
        <end position="356"/>
    </location>
</feature>
<feature type="domain" description="RNA polymerase Rpb2" evidence="10">
    <location>
        <begin position="1042"/>
        <end position="1116"/>
    </location>
</feature>
<evidence type="ECO:0000259" key="9">
    <source>
        <dbReference type="Pfam" id="PF00562"/>
    </source>
</evidence>
<dbReference type="EC" id="2.7.7.6" evidence="6 8"/>
<feature type="domain" description="RNA polymerase beta subunit protrusion" evidence="12">
    <location>
        <begin position="91"/>
        <end position="400"/>
    </location>
</feature>
<dbReference type="InterPro" id="IPR007641">
    <property type="entry name" value="RNA_pol_Rpb2_7"/>
</dbReference>
<dbReference type="Pfam" id="PF04560">
    <property type="entry name" value="RNA_pol_Rpb2_7"/>
    <property type="match status" value="1"/>
</dbReference>
<evidence type="ECO:0000259" key="10">
    <source>
        <dbReference type="Pfam" id="PF04560"/>
    </source>
</evidence>
<keyword evidence="16" id="KW-1185">Reference proteome</keyword>
<dbReference type="InterPro" id="IPR010243">
    <property type="entry name" value="RNA_pol_bsu_bac"/>
</dbReference>
<proteinExistence type="inferred from homology"/>
<dbReference type="Gene3D" id="3.90.1800.10">
    <property type="entry name" value="RNA polymerase alpha subunit dimerisation domain"/>
    <property type="match status" value="1"/>
</dbReference>
<protein>
    <recommendedName>
        <fullName evidence="6 8">DNA-directed RNA polymerase subunit beta</fullName>
        <shortName evidence="6">RNAP subunit beta</shortName>
        <ecNumber evidence="6 8">2.7.7.6</ecNumber>
    </recommendedName>
    <alternativeName>
        <fullName evidence="6">RNA polymerase subunit beta</fullName>
    </alternativeName>
    <alternativeName>
        <fullName evidence="6">Transcriptase subunit beta</fullName>
    </alternativeName>
</protein>
<dbReference type="HAMAP" id="MF_01321">
    <property type="entry name" value="RNApol_bact_RpoB"/>
    <property type="match status" value="1"/>
</dbReference>
<dbReference type="Pfam" id="PF04563">
    <property type="entry name" value="RNA_pol_Rpb2_1"/>
    <property type="match status" value="1"/>
</dbReference>
<evidence type="ECO:0000256" key="8">
    <source>
        <dbReference type="RuleBase" id="RU363031"/>
    </source>
</evidence>
<dbReference type="Gene3D" id="2.30.150.10">
    <property type="entry name" value="DNA-directed RNA polymerase, beta subunit, external 1 domain"/>
    <property type="match status" value="1"/>
</dbReference>
<dbReference type="Gene3D" id="3.90.1110.10">
    <property type="entry name" value="RNA polymerase Rpb2, domain 2"/>
    <property type="match status" value="1"/>
</dbReference>
<evidence type="ECO:0000256" key="4">
    <source>
        <dbReference type="ARBA" id="ARBA00023163"/>
    </source>
</evidence>
<keyword evidence="3 6" id="KW-0548">Nucleotidyltransferase</keyword>
<dbReference type="Pfam" id="PF10385">
    <property type="entry name" value="RNA_pol_Rpb2_45"/>
    <property type="match status" value="1"/>
</dbReference>
<dbReference type="SUPFAM" id="SSF64484">
    <property type="entry name" value="beta and beta-prime subunits of DNA dependent RNA-polymerase"/>
    <property type="match status" value="1"/>
</dbReference>
<dbReference type="InterPro" id="IPR014724">
    <property type="entry name" value="RNA_pol_RPB2_OB-fold"/>
</dbReference>
<dbReference type="EMBL" id="JAUSQW010000001">
    <property type="protein sequence ID" value="MDP9801377.1"/>
    <property type="molecule type" value="Genomic_DNA"/>
</dbReference>
<dbReference type="Gene3D" id="2.40.270.10">
    <property type="entry name" value="DNA-directed RNA polymerase, subunit 2, domain 6"/>
    <property type="match status" value="1"/>
</dbReference>
<dbReference type="GO" id="GO:0000428">
    <property type="term" value="C:DNA-directed RNA polymerase complex"/>
    <property type="evidence" value="ECO:0007669"/>
    <property type="project" value="UniProtKB-KW"/>
</dbReference>
<dbReference type="InterPro" id="IPR007642">
    <property type="entry name" value="RNA_pol_Rpb2_2"/>
</dbReference>
<dbReference type="Pfam" id="PF00562">
    <property type="entry name" value="RNA_pol_Rpb2_6"/>
    <property type="match status" value="1"/>
</dbReference>
<feature type="domain" description="RNA polymerase Rpb2" evidence="13">
    <location>
        <begin position="415"/>
        <end position="483"/>
    </location>
</feature>
<evidence type="ECO:0000313" key="16">
    <source>
        <dbReference type="Proteomes" id="UP001235966"/>
    </source>
</evidence>
<keyword evidence="4 6" id="KW-0804">Transcription</keyword>
<evidence type="ECO:0000259" key="12">
    <source>
        <dbReference type="Pfam" id="PF04563"/>
    </source>
</evidence>
<dbReference type="NCBIfam" id="NF001616">
    <property type="entry name" value="PRK00405.1"/>
    <property type="match status" value="1"/>
</dbReference>
<dbReference type="InterPro" id="IPR007120">
    <property type="entry name" value="DNA-dir_RNAP_su2_dom"/>
</dbReference>
<dbReference type="InterPro" id="IPR037033">
    <property type="entry name" value="DNA-dir_RNAP_su2_hyb_sf"/>
</dbReference>
<dbReference type="InterPro" id="IPR007121">
    <property type="entry name" value="RNA_pol_bsu_CS"/>
</dbReference>
<evidence type="ECO:0000259" key="13">
    <source>
        <dbReference type="Pfam" id="PF04565"/>
    </source>
</evidence>
<dbReference type="RefSeq" id="WP_278059332.1">
    <property type="nucleotide sequence ID" value="NZ_CP121247.1"/>
</dbReference>
<dbReference type="Gene3D" id="2.40.50.100">
    <property type="match status" value="1"/>
</dbReference>
<dbReference type="InterPro" id="IPR042107">
    <property type="entry name" value="DNA-dir_RNA_pol_bsu_ext_1_sf"/>
</dbReference>
<comment type="similarity">
    <text evidence="6 7">Belongs to the RNA polymerase beta chain family.</text>
</comment>
<dbReference type="CDD" id="cd00653">
    <property type="entry name" value="RNA_pol_B_RPB2"/>
    <property type="match status" value="1"/>
</dbReference>
<dbReference type="Pfam" id="PF04561">
    <property type="entry name" value="RNA_pol_Rpb2_2"/>
    <property type="match status" value="1"/>
</dbReference>
<dbReference type="InterPro" id="IPR019462">
    <property type="entry name" value="DNA-dir_RNA_pol_bsu_external_1"/>
</dbReference>
<dbReference type="InterPro" id="IPR015712">
    <property type="entry name" value="DNA-dir_RNA_pol_su2"/>
</dbReference>
<evidence type="ECO:0000256" key="5">
    <source>
        <dbReference type="ARBA" id="ARBA00048552"/>
    </source>
</evidence>
<keyword evidence="1 6" id="KW-0240">DNA-directed RNA polymerase</keyword>
<evidence type="ECO:0000313" key="15">
    <source>
        <dbReference type="EMBL" id="MDP9801377.1"/>
    </source>
</evidence>
<gene>
    <name evidence="6" type="primary">rpoB</name>
    <name evidence="15" type="ORF">J2S49_001453</name>
</gene>
<dbReference type="NCBIfam" id="TIGR02013">
    <property type="entry name" value="rpoB"/>
    <property type="match status" value="1"/>
</dbReference>
<dbReference type="PROSITE" id="PS01166">
    <property type="entry name" value="RNA_POL_BETA"/>
    <property type="match status" value="1"/>
</dbReference>
<comment type="subunit">
    <text evidence="6 8">The RNAP catalytic core consists of 2 alpha, 1 beta, 1 beta' and 1 omega subunit. When a sigma factor is associated with the core the holoenzyme is formed, which can initiate transcription.</text>
</comment>
<evidence type="ECO:0000259" key="14">
    <source>
        <dbReference type="Pfam" id="PF10385"/>
    </source>
</evidence>
<feature type="domain" description="DNA-directed RNA polymerase subunit 2 hybrid-binding" evidence="9">
    <location>
        <begin position="623"/>
        <end position="1040"/>
    </location>
</feature>
<dbReference type="InterPro" id="IPR037034">
    <property type="entry name" value="RNA_pol_Rpb2_2_sf"/>
</dbReference>
<comment type="function">
    <text evidence="6 8">DNA-dependent RNA polymerase catalyzes the transcription of DNA into RNA using the four ribonucleoside triphosphates as substrates.</text>
</comment>
<evidence type="ECO:0000256" key="2">
    <source>
        <dbReference type="ARBA" id="ARBA00022679"/>
    </source>
</evidence>
<name>A0ABT9NCH3_9ACTO</name>
<dbReference type="Gene3D" id="3.90.1100.10">
    <property type="match status" value="1"/>
</dbReference>
<dbReference type="PANTHER" id="PTHR20856">
    <property type="entry name" value="DNA-DIRECTED RNA POLYMERASE I SUBUNIT 2"/>
    <property type="match status" value="1"/>
</dbReference>
<dbReference type="Proteomes" id="UP001235966">
    <property type="component" value="Unassembled WGS sequence"/>
</dbReference>
<dbReference type="Gene3D" id="2.40.50.150">
    <property type="match status" value="1"/>
</dbReference>
<feature type="domain" description="DNA-directed RNA polymerase beta subunit external 1" evidence="14">
    <location>
        <begin position="493"/>
        <end position="559"/>
    </location>
</feature>
<accession>A0ABT9NCH3</accession>
<evidence type="ECO:0000256" key="3">
    <source>
        <dbReference type="ARBA" id="ARBA00022695"/>
    </source>
</evidence>
<reference evidence="15 16" key="1">
    <citation type="submission" date="2023-07" db="EMBL/GenBank/DDBJ databases">
        <title>Sequencing the genomes of 1000 actinobacteria strains.</title>
        <authorList>
            <person name="Klenk H.-P."/>
        </authorList>
    </citation>
    <scope>NUCLEOTIDE SEQUENCE [LARGE SCALE GENOMIC DNA]</scope>
    <source>
        <strain evidence="15 16">DSM 102162</strain>
    </source>
</reference>
<dbReference type="GO" id="GO:0003899">
    <property type="term" value="F:DNA-directed RNA polymerase activity"/>
    <property type="evidence" value="ECO:0007669"/>
    <property type="project" value="UniProtKB-EC"/>
</dbReference>
<organism evidence="15 16">
    <name type="scientific">Arcanobacterium wilhelmae</name>
    <dbReference type="NCBI Taxonomy" id="1803177"/>
    <lineage>
        <taxon>Bacteria</taxon>
        <taxon>Bacillati</taxon>
        <taxon>Actinomycetota</taxon>
        <taxon>Actinomycetes</taxon>
        <taxon>Actinomycetales</taxon>
        <taxon>Actinomycetaceae</taxon>
        <taxon>Arcanobacterium</taxon>
    </lineage>
</organism>
<evidence type="ECO:0000256" key="7">
    <source>
        <dbReference type="RuleBase" id="RU000434"/>
    </source>
</evidence>
<keyword evidence="2 6" id="KW-0808">Transferase</keyword>
<dbReference type="InterPro" id="IPR007644">
    <property type="entry name" value="RNA_pol_bsu_protrusion"/>
</dbReference>
<dbReference type="Pfam" id="PF04565">
    <property type="entry name" value="RNA_pol_Rpb2_3"/>
    <property type="match status" value="1"/>
</dbReference>
<evidence type="ECO:0000259" key="11">
    <source>
        <dbReference type="Pfam" id="PF04561"/>
    </source>
</evidence>
<comment type="catalytic activity">
    <reaction evidence="5 6 8">
        <text>RNA(n) + a ribonucleoside 5'-triphosphate = RNA(n+1) + diphosphate</text>
        <dbReference type="Rhea" id="RHEA:21248"/>
        <dbReference type="Rhea" id="RHEA-COMP:14527"/>
        <dbReference type="Rhea" id="RHEA-COMP:17342"/>
        <dbReference type="ChEBI" id="CHEBI:33019"/>
        <dbReference type="ChEBI" id="CHEBI:61557"/>
        <dbReference type="ChEBI" id="CHEBI:140395"/>
        <dbReference type="EC" id="2.7.7.6"/>
    </reaction>
</comment>